<accession>A0A5B0VU11</accession>
<sequence>MPVSSYRNGGTIVSLADERQRRREHLTAVVRSVLVADALSDERWKTLAVVFSISDGGRNFGNGGYAYGADGQWWAFSCSVEDVKPAVIAFLGDSNQGVPQALCRVLLQYDRGSQRARLVSEIDTPERWSITAGTARTMIRELRPNFDNFAGSTSA</sequence>
<reference evidence="1 2" key="1">
    <citation type="submission" date="2019-07" db="EMBL/GenBank/DDBJ databases">
        <title>The Draft Genome Sequence of Rhizobium tropici SARCC-755 Associated with Superior Nodulation on Pigeonpea (Cajanus cajan (L.) Millsp.).</title>
        <authorList>
            <person name="Bopape F.L."/>
            <person name="Hassen A.I."/>
            <person name="Swanevelder Z.H."/>
            <person name="Gwata E.T."/>
        </authorList>
    </citation>
    <scope>NUCLEOTIDE SEQUENCE [LARGE SCALE GENOMIC DNA]</scope>
    <source>
        <strain evidence="1 2">SARCC-755</strain>
    </source>
</reference>
<dbReference type="RefSeq" id="WP_149637232.1">
    <property type="nucleotide sequence ID" value="NZ_VNIP01000012.1"/>
</dbReference>
<organism evidence="1 2">
    <name type="scientific">Rhizobium tropici</name>
    <dbReference type="NCBI Taxonomy" id="398"/>
    <lineage>
        <taxon>Bacteria</taxon>
        <taxon>Pseudomonadati</taxon>
        <taxon>Pseudomonadota</taxon>
        <taxon>Alphaproteobacteria</taxon>
        <taxon>Hyphomicrobiales</taxon>
        <taxon>Rhizobiaceae</taxon>
        <taxon>Rhizobium/Agrobacterium group</taxon>
        <taxon>Rhizobium</taxon>
    </lineage>
</organism>
<dbReference type="EMBL" id="VNIP01000012">
    <property type="protein sequence ID" value="KAA1177381.1"/>
    <property type="molecule type" value="Genomic_DNA"/>
</dbReference>
<evidence type="ECO:0000313" key="1">
    <source>
        <dbReference type="EMBL" id="KAA1177381.1"/>
    </source>
</evidence>
<name>A0A5B0VU11_RHITR</name>
<evidence type="ECO:0000313" key="2">
    <source>
        <dbReference type="Proteomes" id="UP000323608"/>
    </source>
</evidence>
<dbReference type="AlphaFoldDB" id="A0A5B0VU11"/>
<dbReference type="OrthoDB" id="6022471at2"/>
<proteinExistence type="predicted"/>
<gene>
    <name evidence="1" type="ORF">FP026_24690</name>
</gene>
<dbReference type="Proteomes" id="UP000323608">
    <property type="component" value="Unassembled WGS sequence"/>
</dbReference>
<protein>
    <submittedName>
        <fullName evidence="1">Uncharacterized protein</fullName>
    </submittedName>
</protein>
<comment type="caution">
    <text evidence="1">The sequence shown here is derived from an EMBL/GenBank/DDBJ whole genome shotgun (WGS) entry which is preliminary data.</text>
</comment>